<comment type="caution">
    <text evidence="1">The sequence shown here is derived from an EMBL/GenBank/DDBJ whole genome shotgun (WGS) entry which is preliminary data.</text>
</comment>
<dbReference type="Gene3D" id="1.20.1440.60">
    <property type="entry name" value="23S rRNA-intervening sequence"/>
    <property type="match status" value="1"/>
</dbReference>
<dbReference type="Pfam" id="PF05635">
    <property type="entry name" value="23S_rRNA_IVP"/>
    <property type="match status" value="1"/>
</dbReference>
<dbReference type="STRING" id="1802593.A2172_04250"/>
<accession>A0A1G1W6U9</accession>
<dbReference type="InterPro" id="IPR036583">
    <property type="entry name" value="23S_rRNA_IVS_sf"/>
</dbReference>
<dbReference type="CDD" id="cd16377">
    <property type="entry name" value="23S_rRNA_IVP_like"/>
    <property type="match status" value="1"/>
</dbReference>
<evidence type="ECO:0000313" key="1">
    <source>
        <dbReference type="EMBL" id="OGY23412.1"/>
    </source>
</evidence>
<dbReference type="PANTHER" id="PTHR38471">
    <property type="entry name" value="FOUR HELIX BUNDLE PROTEIN"/>
    <property type="match status" value="1"/>
</dbReference>
<dbReference type="NCBIfam" id="TIGR02436">
    <property type="entry name" value="four helix bundle protein"/>
    <property type="match status" value="1"/>
</dbReference>
<gene>
    <name evidence="1" type="ORF">A2172_04250</name>
</gene>
<evidence type="ECO:0008006" key="3">
    <source>
        <dbReference type="Google" id="ProtNLM"/>
    </source>
</evidence>
<protein>
    <recommendedName>
        <fullName evidence="3">Four helix bundle protein</fullName>
    </recommendedName>
</protein>
<dbReference type="PANTHER" id="PTHR38471:SF2">
    <property type="entry name" value="FOUR HELIX BUNDLE PROTEIN"/>
    <property type="match status" value="1"/>
</dbReference>
<reference evidence="1 2" key="1">
    <citation type="journal article" date="2016" name="Nat. Commun.">
        <title>Thousands of microbial genomes shed light on interconnected biogeochemical processes in an aquifer system.</title>
        <authorList>
            <person name="Anantharaman K."/>
            <person name="Brown C.T."/>
            <person name="Hug L.A."/>
            <person name="Sharon I."/>
            <person name="Castelle C.J."/>
            <person name="Probst A.J."/>
            <person name="Thomas B.C."/>
            <person name="Singh A."/>
            <person name="Wilkins M.J."/>
            <person name="Karaoz U."/>
            <person name="Brodie E.L."/>
            <person name="Williams K.H."/>
            <person name="Hubbard S.S."/>
            <person name="Banfield J.F."/>
        </authorList>
    </citation>
    <scope>NUCLEOTIDE SEQUENCE [LARGE SCALE GENOMIC DNA]</scope>
</reference>
<dbReference type="EMBL" id="MHCP01000025">
    <property type="protein sequence ID" value="OGY23412.1"/>
    <property type="molecule type" value="Genomic_DNA"/>
</dbReference>
<name>A0A1G1W6U9_9BACT</name>
<dbReference type="Proteomes" id="UP000176631">
    <property type="component" value="Unassembled WGS sequence"/>
</dbReference>
<proteinExistence type="predicted"/>
<sequence length="124" mass="14312">MVENKGYKKLKVWQEAHEFVLMIYEFTKRFPKEEVFSLTNQLRRAAVSVAANIVEGQVKNSRKSFIQALNIANGSLVEAEYYLELARELKFLDTKGFDKLDRQRVIVGNLLNGLIKSLKDRCEA</sequence>
<dbReference type="SUPFAM" id="SSF158446">
    <property type="entry name" value="IVS-encoded protein-like"/>
    <property type="match status" value="1"/>
</dbReference>
<organism evidence="1 2">
    <name type="scientific">Candidatus Woykebacteria bacterium RBG_13_40_15</name>
    <dbReference type="NCBI Taxonomy" id="1802593"/>
    <lineage>
        <taxon>Bacteria</taxon>
        <taxon>Candidatus Woykeibacteriota</taxon>
    </lineage>
</organism>
<evidence type="ECO:0000313" key="2">
    <source>
        <dbReference type="Proteomes" id="UP000176631"/>
    </source>
</evidence>
<dbReference type="InterPro" id="IPR012657">
    <property type="entry name" value="23S_rRNA-intervening_sequence"/>
</dbReference>
<dbReference type="AlphaFoldDB" id="A0A1G1W6U9"/>